<dbReference type="RefSeq" id="WP_264910797.1">
    <property type="nucleotide sequence ID" value="NZ_JAPDUL010000001.1"/>
</dbReference>
<protein>
    <submittedName>
        <fullName evidence="7">Nitroreductase</fullName>
    </submittedName>
</protein>
<dbReference type="SUPFAM" id="SSF55469">
    <property type="entry name" value="FMN-dependent nitroreductase-like"/>
    <property type="match status" value="1"/>
</dbReference>
<evidence type="ECO:0000313" key="8">
    <source>
        <dbReference type="Proteomes" id="UP001209476"/>
    </source>
</evidence>
<comment type="cofactor">
    <cofactor evidence="1">
        <name>FMN</name>
        <dbReference type="ChEBI" id="CHEBI:58210"/>
    </cofactor>
</comment>
<dbReference type="InterPro" id="IPR000415">
    <property type="entry name" value="Nitroreductase-like"/>
</dbReference>
<keyword evidence="3" id="KW-0285">Flavoprotein</keyword>
<proteinExistence type="inferred from homology"/>
<evidence type="ECO:0000259" key="6">
    <source>
        <dbReference type="Pfam" id="PF00881"/>
    </source>
</evidence>
<reference evidence="7" key="1">
    <citation type="submission" date="2022-11" db="EMBL/GenBank/DDBJ databases">
        <title>Genomic repertoires linked with pathogenic potency of arthritogenic Prevotella copri isolated from the gut of rheumatoid arthritis patients.</title>
        <authorList>
            <person name="Nii T."/>
            <person name="Maeda Y."/>
            <person name="Motooka D."/>
            <person name="Naito M."/>
            <person name="Matsumoto Y."/>
            <person name="Ogawa T."/>
            <person name="Oguro-Igashira E."/>
            <person name="Kishikawa T."/>
            <person name="Yamashita M."/>
            <person name="Koizumi S."/>
            <person name="Kurakawa T."/>
            <person name="Okumura R."/>
            <person name="Kayama H."/>
            <person name="Murakami M."/>
            <person name="Sakaguchi T."/>
            <person name="Das B."/>
            <person name="Nakamura S."/>
            <person name="Okada Y."/>
            <person name="Kumanogoh A."/>
            <person name="Takeda K."/>
        </authorList>
    </citation>
    <scope>NUCLEOTIDE SEQUENCE</scope>
    <source>
        <strain evidence="7">RA-N001-16</strain>
    </source>
</reference>
<name>A0AAW5UYQ2_9BACT</name>
<evidence type="ECO:0000256" key="2">
    <source>
        <dbReference type="ARBA" id="ARBA00007118"/>
    </source>
</evidence>
<keyword evidence="5" id="KW-0560">Oxidoreductase</keyword>
<dbReference type="Gene3D" id="3.40.109.10">
    <property type="entry name" value="NADH Oxidase"/>
    <property type="match status" value="1"/>
</dbReference>
<sequence>MEKRFIKEAYHFYLLLSKYNASHHTDEDMEKMQYTLLRENHVIEKGMSMRNPRKGFGQKKVANLLKRLQKYFELYSDRDKEFLKYPLSTIKQYIEYTEANGVKVDGIKSEFNKLSEHFKPSEIQSKAGIQDVSKKSILARCNSNFESLLFSRHSIRYFSKEPVEKDIIIKALELAQRTPSACNRQGWKTHVFTDDKSVELMNWQGGCHGFENELRYSILVTANLKAFLSYEVHQAYVDGGLYAMNLINALHSLGLGCIPLSCGFEYEKLQGLEKFGIPENEVPIVIIAFGNLQDKFRVAVSTRKDINLTNTFH</sequence>
<evidence type="ECO:0000256" key="5">
    <source>
        <dbReference type="ARBA" id="ARBA00023002"/>
    </source>
</evidence>
<evidence type="ECO:0000256" key="4">
    <source>
        <dbReference type="ARBA" id="ARBA00022643"/>
    </source>
</evidence>
<dbReference type="PANTHER" id="PTHR43673">
    <property type="entry name" value="NAD(P)H NITROREDUCTASE YDGI-RELATED"/>
    <property type="match status" value="1"/>
</dbReference>
<keyword evidence="4" id="KW-0288">FMN</keyword>
<dbReference type="GO" id="GO:0016491">
    <property type="term" value="F:oxidoreductase activity"/>
    <property type="evidence" value="ECO:0007669"/>
    <property type="project" value="UniProtKB-KW"/>
</dbReference>
<accession>A0AAW5UYQ2</accession>
<evidence type="ECO:0000313" key="7">
    <source>
        <dbReference type="EMBL" id="MCW4163917.1"/>
    </source>
</evidence>
<evidence type="ECO:0000256" key="1">
    <source>
        <dbReference type="ARBA" id="ARBA00001917"/>
    </source>
</evidence>
<feature type="domain" description="Nitroreductase" evidence="6">
    <location>
        <begin position="151"/>
        <end position="290"/>
    </location>
</feature>
<dbReference type="InterPro" id="IPR029479">
    <property type="entry name" value="Nitroreductase"/>
</dbReference>
<dbReference type="EMBL" id="JAPDUM010000001">
    <property type="protein sequence ID" value="MCW4163917.1"/>
    <property type="molecule type" value="Genomic_DNA"/>
</dbReference>
<dbReference type="PANTHER" id="PTHR43673:SF2">
    <property type="entry name" value="NITROREDUCTASE"/>
    <property type="match status" value="1"/>
</dbReference>
<dbReference type="CDD" id="cd02136">
    <property type="entry name" value="PnbA_NfnB-like"/>
    <property type="match status" value="1"/>
</dbReference>
<comment type="caution">
    <text evidence="7">The sequence shown here is derived from an EMBL/GenBank/DDBJ whole genome shotgun (WGS) entry which is preliminary data.</text>
</comment>
<organism evidence="7 8">
    <name type="scientific">Segatella copri</name>
    <dbReference type="NCBI Taxonomy" id="165179"/>
    <lineage>
        <taxon>Bacteria</taxon>
        <taxon>Pseudomonadati</taxon>
        <taxon>Bacteroidota</taxon>
        <taxon>Bacteroidia</taxon>
        <taxon>Bacteroidales</taxon>
        <taxon>Prevotellaceae</taxon>
        <taxon>Segatella</taxon>
    </lineage>
</organism>
<comment type="similarity">
    <text evidence="2">Belongs to the nitroreductase family.</text>
</comment>
<dbReference type="Pfam" id="PF00881">
    <property type="entry name" value="Nitroreductase"/>
    <property type="match status" value="1"/>
</dbReference>
<dbReference type="Proteomes" id="UP001209476">
    <property type="component" value="Unassembled WGS sequence"/>
</dbReference>
<gene>
    <name evidence="7" type="ORF">ONS98_01485</name>
</gene>
<evidence type="ECO:0000256" key="3">
    <source>
        <dbReference type="ARBA" id="ARBA00022630"/>
    </source>
</evidence>
<dbReference type="AlphaFoldDB" id="A0AAW5UYQ2"/>